<accession>A0ABR2JEQ3</accession>
<evidence type="ECO:0000259" key="1">
    <source>
        <dbReference type="PROSITE" id="PS50011"/>
    </source>
</evidence>
<gene>
    <name evidence="2" type="ORF">M9Y10_006415</name>
</gene>
<dbReference type="InterPro" id="IPR000719">
    <property type="entry name" value="Prot_kinase_dom"/>
</dbReference>
<name>A0ABR2JEQ3_9EUKA</name>
<organism evidence="2 3">
    <name type="scientific">Tritrichomonas musculus</name>
    <dbReference type="NCBI Taxonomy" id="1915356"/>
    <lineage>
        <taxon>Eukaryota</taxon>
        <taxon>Metamonada</taxon>
        <taxon>Parabasalia</taxon>
        <taxon>Tritrichomonadida</taxon>
        <taxon>Tritrichomonadidae</taxon>
        <taxon>Tritrichomonas</taxon>
    </lineage>
</organism>
<reference evidence="2 3" key="1">
    <citation type="submission" date="2024-04" db="EMBL/GenBank/DDBJ databases">
        <title>Tritrichomonas musculus Genome.</title>
        <authorList>
            <person name="Alves-Ferreira E."/>
            <person name="Grigg M."/>
            <person name="Lorenzi H."/>
            <person name="Galac M."/>
        </authorList>
    </citation>
    <scope>NUCLEOTIDE SEQUENCE [LARGE SCALE GENOMIC DNA]</scope>
    <source>
        <strain evidence="2 3">EAF2021</strain>
    </source>
</reference>
<dbReference type="EMBL" id="JAPFFF010000012">
    <property type="protein sequence ID" value="KAK8876224.1"/>
    <property type="molecule type" value="Genomic_DNA"/>
</dbReference>
<evidence type="ECO:0000313" key="3">
    <source>
        <dbReference type="Proteomes" id="UP001470230"/>
    </source>
</evidence>
<dbReference type="InterPro" id="IPR011009">
    <property type="entry name" value="Kinase-like_dom_sf"/>
</dbReference>
<dbReference type="PANTHER" id="PTHR27003">
    <property type="entry name" value="OS07G0166700 PROTEIN"/>
    <property type="match status" value="1"/>
</dbReference>
<protein>
    <recommendedName>
        <fullName evidence="1">Protein kinase domain-containing protein</fullName>
    </recommendedName>
</protein>
<sequence length="128" mass="15243">MEAFNRIPLLNNLNNYINLNMICEGAYGKIYLCEERNSKQKYIIKKSKEQLTEEDEPYFKNEIQSLPSLDHPAILKFHGFLIDHQYPTFVTDYMLNKSLDQILKLQKKDISRFWTVTKRYINFVGICI</sequence>
<dbReference type="Proteomes" id="UP001470230">
    <property type="component" value="Unassembled WGS sequence"/>
</dbReference>
<keyword evidence="3" id="KW-1185">Reference proteome</keyword>
<comment type="caution">
    <text evidence="2">The sequence shown here is derived from an EMBL/GenBank/DDBJ whole genome shotgun (WGS) entry which is preliminary data.</text>
</comment>
<dbReference type="Pfam" id="PF00069">
    <property type="entry name" value="Pkinase"/>
    <property type="match status" value="1"/>
</dbReference>
<dbReference type="InterPro" id="IPR045272">
    <property type="entry name" value="ANXUR1/2-like"/>
</dbReference>
<proteinExistence type="predicted"/>
<dbReference type="Gene3D" id="1.10.510.10">
    <property type="entry name" value="Transferase(Phosphotransferase) domain 1"/>
    <property type="match status" value="1"/>
</dbReference>
<dbReference type="PANTHER" id="PTHR27003:SF88">
    <property type="entry name" value="RECEPTOR-LIKE PROTEIN KINASE THESEUS 1"/>
    <property type="match status" value="1"/>
</dbReference>
<dbReference type="PROSITE" id="PS50011">
    <property type="entry name" value="PROTEIN_KINASE_DOM"/>
    <property type="match status" value="1"/>
</dbReference>
<dbReference type="SUPFAM" id="SSF56112">
    <property type="entry name" value="Protein kinase-like (PK-like)"/>
    <property type="match status" value="1"/>
</dbReference>
<feature type="domain" description="Protein kinase" evidence="1">
    <location>
        <begin position="16"/>
        <end position="128"/>
    </location>
</feature>
<evidence type="ECO:0000313" key="2">
    <source>
        <dbReference type="EMBL" id="KAK8876224.1"/>
    </source>
</evidence>